<dbReference type="Pfam" id="PF01902">
    <property type="entry name" value="Diphthami_syn_2"/>
    <property type="match status" value="1"/>
</dbReference>
<accession>A0ABW3HZ86</accession>
<organism evidence="2 3">
    <name type="scientific">Pseudofulvibacter geojedonensis</name>
    <dbReference type="NCBI Taxonomy" id="1123758"/>
    <lineage>
        <taxon>Bacteria</taxon>
        <taxon>Pseudomonadati</taxon>
        <taxon>Bacteroidota</taxon>
        <taxon>Flavobacteriia</taxon>
        <taxon>Flavobacteriales</taxon>
        <taxon>Flavobacteriaceae</taxon>
        <taxon>Pseudofulvibacter</taxon>
    </lineage>
</organism>
<dbReference type="InterPro" id="IPR002761">
    <property type="entry name" value="Diphthami_syn_dom"/>
</dbReference>
<comment type="caution">
    <text evidence="2">The sequence shown here is derived from an EMBL/GenBank/DDBJ whole genome shotgun (WGS) entry which is preliminary data.</text>
</comment>
<dbReference type="CDD" id="cd01994">
    <property type="entry name" value="AANH_PF0828-like"/>
    <property type="match status" value="1"/>
</dbReference>
<dbReference type="InterPro" id="IPR014729">
    <property type="entry name" value="Rossmann-like_a/b/a_fold"/>
</dbReference>
<feature type="domain" description="Diphthamide synthase" evidence="1">
    <location>
        <begin position="5"/>
        <end position="203"/>
    </location>
</feature>
<evidence type="ECO:0000259" key="1">
    <source>
        <dbReference type="Pfam" id="PF01902"/>
    </source>
</evidence>
<dbReference type="Gene3D" id="3.40.50.620">
    <property type="entry name" value="HUPs"/>
    <property type="match status" value="1"/>
</dbReference>
<gene>
    <name evidence="2" type="ORF">ACFQ1O_02640</name>
</gene>
<dbReference type="GO" id="GO:0017178">
    <property type="term" value="F:diphthine-ammonia ligase activity"/>
    <property type="evidence" value="ECO:0007669"/>
    <property type="project" value="UniProtKB-EC"/>
</dbReference>
<evidence type="ECO:0000313" key="3">
    <source>
        <dbReference type="Proteomes" id="UP001596997"/>
    </source>
</evidence>
<keyword evidence="3" id="KW-1185">Reference proteome</keyword>
<name>A0ABW3HZ86_9FLAO</name>
<dbReference type="NCBIfam" id="TIGR00290">
    <property type="entry name" value="MJ0570_dom"/>
    <property type="match status" value="1"/>
</dbReference>
<proteinExistence type="predicted"/>
<dbReference type="InterPro" id="IPR030662">
    <property type="entry name" value="DPH6/MJ0570"/>
</dbReference>
<protein>
    <submittedName>
        <fullName evidence="2">Diphthine--ammonia ligase</fullName>
        <ecNumber evidence="2">6.3.1.14</ecNumber>
    </submittedName>
</protein>
<sequence>MKQAIFNWSGGKDSALALHYTLQNKEFNIQKLLTSVNDTYDRISMHGVRTSLLKQQAKIIGIPLQELRLPEQPSMEDYNKLLSKTMTGIKNEGIDYSIFGDIFLEDLKNYREQQLAKVGMKGHFPLWKRNTKELIHEFLDLGFKTIVVCTKAELLGKDFVGETITKDFLKELPTTVDPCGENGEFHTFVYDGPIFKEPINFTIGEKIHRTYEAPKKKEDACFASEPSVKPMGFHFCDLLPR</sequence>
<dbReference type="PIRSF" id="PIRSF039123">
    <property type="entry name" value="Diphthamide_synthase"/>
    <property type="match status" value="1"/>
</dbReference>
<reference evidence="3" key="1">
    <citation type="journal article" date="2019" name="Int. J. Syst. Evol. Microbiol.">
        <title>The Global Catalogue of Microorganisms (GCM) 10K type strain sequencing project: providing services to taxonomists for standard genome sequencing and annotation.</title>
        <authorList>
            <consortium name="The Broad Institute Genomics Platform"/>
            <consortium name="The Broad Institute Genome Sequencing Center for Infectious Disease"/>
            <person name="Wu L."/>
            <person name="Ma J."/>
        </authorList>
    </citation>
    <scope>NUCLEOTIDE SEQUENCE [LARGE SCALE GENOMIC DNA]</scope>
    <source>
        <strain evidence="3">CCUG 62114</strain>
    </source>
</reference>
<keyword evidence="2" id="KW-0436">Ligase</keyword>
<dbReference type="Gene3D" id="3.90.1490.10">
    <property type="entry name" value="putative n-type atp pyrophosphatase, domain 2"/>
    <property type="match status" value="1"/>
</dbReference>
<dbReference type="RefSeq" id="WP_377713023.1">
    <property type="nucleotide sequence ID" value="NZ_JBHTJM010000002.1"/>
</dbReference>
<dbReference type="Proteomes" id="UP001596997">
    <property type="component" value="Unassembled WGS sequence"/>
</dbReference>
<dbReference type="EMBL" id="JBHTJM010000002">
    <property type="protein sequence ID" value="MFD0962896.1"/>
    <property type="molecule type" value="Genomic_DNA"/>
</dbReference>
<evidence type="ECO:0000313" key="2">
    <source>
        <dbReference type="EMBL" id="MFD0962896.1"/>
    </source>
</evidence>
<dbReference type="EC" id="6.3.1.14" evidence="2"/>
<dbReference type="SUPFAM" id="SSF52402">
    <property type="entry name" value="Adenine nucleotide alpha hydrolases-like"/>
    <property type="match status" value="1"/>
</dbReference>